<organism evidence="1 2">
    <name type="scientific">Xylaria flabelliformis</name>
    <dbReference type="NCBI Taxonomy" id="2512241"/>
    <lineage>
        <taxon>Eukaryota</taxon>
        <taxon>Fungi</taxon>
        <taxon>Dikarya</taxon>
        <taxon>Ascomycota</taxon>
        <taxon>Pezizomycotina</taxon>
        <taxon>Sordariomycetes</taxon>
        <taxon>Xylariomycetidae</taxon>
        <taxon>Xylariales</taxon>
        <taxon>Xylariaceae</taxon>
        <taxon>Xylaria</taxon>
    </lineage>
</organism>
<gene>
    <name evidence="1" type="ORF">FHL15_009638</name>
</gene>
<reference evidence="2" key="1">
    <citation type="submission" date="2019-06" db="EMBL/GenBank/DDBJ databases">
        <title>Draft genome sequence of the griseofulvin-producing fungus Xylaria cubensis strain G536.</title>
        <authorList>
            <person name="Mead M.E."/>
            <person name="Raja H.A."/>
            <person name="Steenwyk J.L."/>
            <person name="Knowles S.L."/>
            <person name="Oberlies N.H."/>
            <person name="Rokas A."/>
        </authorList>
    </citation>
    <scope>NUCLEOTIDE SEQUENCE [LARGE SCALE GENOMIC DNA]</scope>
    <source>
        <strain evidence="2">G536</strain>
    </source>
</reference>
<evidence type="ECO:0000313" key="2">
    <source>
        <dbReference type="Proteomes" id="UP000319160"/>
    </source>
</evidence>
<evidence type="ECO:0000313" key="1">
    <source>
        <dbReference type="EMBL" id="TRX89469.1"/>
    </source>
</evidence>
<dbReference type="EMBL" id="VFLP01000067">
    <property type="protein sequence ID" value="TRX89469.1"/>
    <property type="molecule type" value="Genomic_DNA"/>
</dbReference>
<proteinExistence type="predicted"/>
<dbReference type="OrthoDB" id="5311240at2759"/>
<keyword evidence="2" id="KW-1185">Reference proteome</keyword>
<dbReference type="AlphaFoldDB" id="A0A553HNE9"/>
<protein>
    <submittedName>
        <fullName evidence="1">Uncharacterized protein</fullName>
    </submittedName>
</protein>
<dbReference type="Proteomes" id="UP000319160">
    <property type="component" value="Unassembled WGS sequence"/>
</dbReference>
<comment type="caution">
    <text evidence="1">The sequence shown here is derived from an EMBL/GenBank/DDBJ whole genome shotgun (WGS) entry which is preliminary data.</text>
</comment>
<sequence length="720" mass="79587">MGSLVQAQWSLNETSDSVIGIARGVLQAATSDNVQPLAIIACEQFGNTLAISRETRLKIERNVLPTPEPVAIRFLKAKVGFAKHDCAVQLGSNQAGLRFLALAAALIPSISTHGSAQALILMLEATTSDRRLLPTTRHLADLMSSLEGRCRFSGFADVVFGYNTIISGASRSMGYKCYDGARFVLPEHTGLVALVDACRHLQRVGEDDVDCIIVEARDCAAWVAAFAKWSLELPPSIYFADGTPIVPQPGSQFVLVVLAETSDPEHEIRIIKRYKLDSIQDLVVQSSSKLASPCCIQFKTYCDLLFDHCGNQNWVRDAIFAALPLAITRVCERIESDRSLVPPSEKESGEVQDFTMTSPGYLPTSKVLFKTMRLVFGLDSDFPFDSLASVTTYKDLPEVEHYFHRTRLCSRVEDAPFHGSYGLSGEEPTMSHLVGPNSNLYSQHAFIGKIGILCYSLLLLSMFDNMEDLHFVSETLQGGGGTLYKRIRSLLTTGSDSITLGLGDILVETFKLVKSQFQSVGDYHELLVSSTKTHVFWISTFDDFRPKNTGVLSITACRGRIWHEGEAYDDVKKDKVYWAHLSTPKLESGFTYPKLQWRLNVYMRSLSASLALTNHREPRDVYGYIDPISAIDMLKFSVLVNCKHPVEKPGELAGLLSKGYPMLQIFPMGGIGEVQMFALGQIASRKELLKPAPRVVIQQGACFACCIKACESIKAEYLLL</sequence>
<accession>A0A553HNE9</accession>
<name>A0A553HNE9_9PEZI</name>